<keyword evidence="3" id="KW-0812">Transmembrane</keyword>
<evidence type="ECO:0000256" key="1">
    <source>
        <dbReference type="SAM" id="Coils"/>
    </source>
</evidence>
<dbReference type="AlphaFoldDB" id="A0A1G2HWR1"/>
<dbReference type="EMBL" id="MHOP01000007">
    <property type="protein sequence ID" value="OGZ66268.1"/>
    <property type="molecule type" value="Genomic_DNA"/>
</dbReference>
<comment type="caution">
    <text evidence="4">The sequence shown here is derived from an EMBL/GenBank/DDBJ whole genome shotgun (WGS) entry which is preliminary data.</text>
</comment>
<accession>A0A1G2HWR1</accession>
<evidence type="ECO:0000256" key="3">
    <source>
        <dbReference type="SAM" id="Phobius"/>
    </source>
</evidence>
<organism evidence="4 5">
    <name type="scientific">Candidatus Staskawiczbacteria bacterium RIFCSPHIGHO2_01_FULL_41_41</name>
    <dbReference type="NCBI Taxonomy" id="1802203"/>
    <lineage>
        <taxon>Bacteria</taxon>
        <taxon>Candidatus Staskawicziibacteriota</taxon>
    </lineage>
</organism>
<feature type="coiled-coil region" evidence="1">
    <location>
        <begin position="98"/>
        <end position="156"/>
    </location>
</feature>
<keyword evidence="1" id="KW-0175">Coiled coil</keyword>
<gene>
    <name evidence="4" type="ORF">A2822_02230</name>
</gene>
<reference evidence="4 5" key="1">
    <citation type="journal article" date="2016" name="Nat. Commun.">
        <title>Thousands of microbial genomes shed light on interconnected biogeochemical processes in an aquifer system.</title>
        <authorList>
            <person name="Anantharaman K."/>
            <person name="Brown C.T."/>
            <person name="Hug L.A."/>
            <person name="Sharon I."/>
            <person name="Castelle C.J."/>
            <person name="Probst A.J."/>
            <person name="Thomas B.C."/>
            <person name="Singh A."/>
            <person name="Wilkins M.J."/>
            <person name="Karaoz U."/>
            <person name="Brodie E.L."/>
            <person name="Williams K.H."/>
            <person name="Hubbard S.S."/>
            <person name="Banfield J.F."/>
        </authorList>
    </citation>
    <scope>NUCLEOTIDE SEQUENCE [LARGE SCALE GENOMIC DNA]</scope>
</reference>
<sequence length="320" mass="37372">MKTRSEQRDELIKSLRLLGEGVDAREMEITQEQKKKMGKIALDAIAKIDEGEEEFWEFIPGLQAFFNQERKTNFRNLLFSALTLAFALFVVVAAVKTKKHFSREAVELTRQRNEIERSNASLADREQKLRREQDRLSAESSALEKLRETFDQERRKFRREVAIFQHKHRQSGKADLPANHGRDGPATPQTPKEAVELPPTVGAKAQVTSLAPWKFWVTFSQNDEGYPLPQEKDHFITALKSDLAKAGLRSLKAERIYKSLLLLIERLEKRQRIWQIGYTDLRGWKKWRIGMKHRLIFIRVGEHEVRFLPPITRDKAYRPK</sequence>
<protein>
    <submittedName>
        <fullName evidence="4">Uncharacterized protein</fullName>
    </submittedName>
</protein>
<evidence type="ECO:0000256" key="2">
    <source>
        <dbReference type="SAM" id="MobiDB-lite"/>
    </source>
</evidence>
<feature type="transmembrane region" description="Helical" evidence="3">
    <location>
        <begin position="77"/>
        <end position="95"/>
    </location>
</feature>
<keyword evidence="3" id="KW-1133">Transmembrane helix</keyword>
<dbReference type="Proteomes" id="UP000178774">
    <property type="component" value="Unassembled WGS sequence"/>
</dbReference>
<proteinExistence type="predicted"/>
<name>A0A1G2HWR1_9BACT</name>
<feature type="region of interest" description="Disordered" evidence="2">
    <location>
        <begin position="166"/>
        <end position="193"/>
    </location>
</feature>
<evidence type="ECO:0000313" key="5">
    <source>
        <dbReference type="Proteomes" id="UP000178774"/>
    </source>
</evidence>
<evidence type="ECO:0000313" key="4">
    <source>
        <dbReference type="EMBL" id="OGZ66268.1"/>
    </source>
</evidence>
<keyword evidence="3" id="KW-0472">Membrane</keyword>